<comment type="caution">
    <text evidence="1">The sequence shown here is derived from an EMBL/GenBank/DDBJ whole genome shotgun (WGS) entry which is preliminary data.</text>
</comment>
<gene>
    <name evidence="1" type="ORF">ACFSYS_02450</name>
</gene>
<dbReference type="EMBL" id="JBHUOJ010000004">
    <property type="protein sequence ID" value="MFD2832130.1"/>
    <property type="molecule type" value="Genomic_DNA"/>
</dbReference>
<name>A0ABW5WZ78_9FLAO</name>
<proteinExistence type="predicted"/>
<reference evidence="2" key="1">
    <citation type="journal article" date="2019" name="Int. J. Syst. Evol. Microbiol.">
        <title>The Global Catalogue of Microorganisms (GCM) 10K type strain sequencing project: providing services to taxonomists for standard genome sequencing and annotation.</title>
        <authorList>
            <consortium name="The Broad Institute Genomics Platform"/>
            <consortium name="The Broad Institute Genome Sequencing Center for Infectious Disease"/>
            <person name="Wu L."/>
            <person name="Ma J."/>
        </authorList>
    </citation>
    <scope>NUCLEOTIDE SEQUENCE [LARGE SCALE GENOMIC DNA]</scope>
    <source>
        <strain evidence="2">KCTC 52925</strain>
    </source>
</reference>
<dbReference type="GO" id="GO:0016787">
    <property type="term" value="F:hydrolase activity"/>
    <property type="evidence" value="ECO:0007669"/>
    <property type="project" value="UniProtKB-KW"/>
</dbReference>
<dbReference type="RefSeq" id="WP_251739448.1">
    <property type="nucleotide sequence ID" value="NZ_JBHUOJ010000004.1"/>
</dbReference>
<dbReference type="PANTHER" id="PTHR42886">
    <property type="entry name" value="RE40534P-RELATED"/>
    <property type="match status" value="1"/>
</dbReference>
<dbReference type="InterPro" id="IPR029058">
    <property type="entry name" value="AB_hydrolase_fold"/>
</dbReference>
<organism evidence="1 2">
    <name type="scientific">Christiangramia antarctica</name>
    <dbReference type="NCBI Taxonomy" id="2058158"/>
    <lineage>
        <taxon>Bacteria</taxon>
        <taxon>Pseudomonadati</taxon>
        <taxon>Bacteroidota</taxon>
        <taxon>Flavobacteriia</taxon>
        <taxon>Flavobacteriales</taxon>
        <taxon>Flavobacteriaceae</taxon>
        <taxon>Christiangramia</taxon>
    </lineage>
</organism>
<evidence type="ECO:0000313" key="2">
    <source>
        <dbReference type="Proteomes" id="UP001597438"/>
    </source>
</evidence>
<sequence length="299" mass="34511">MEVTKIKNQQIEGKHGRPILTDYIFKQDGKPKRVLIFCHGYKGFKDWGAWDMMGTQFAKNDYFFLKFNFSHNGTNIDNPSEFLDIEAFGDNNYSIELDDLQSVIDEVLSEAFEFASEVDSGKVDLIGHSRGGGIAIIKAAEEPRIGKLVTLASVSDYASRFPDEEKLQIWKEKGVQYILNSRTKQQLPHHFQFYRDFKENEDRLNIQRAAENLKIPHLIVHGSQDTSVSIEEAGKLFEWSPASKLCLVENADHVFGIQHPWEEPILTPEFDYVIENTLEFLQKPSEELWNSYREKAEKE</sequence>
<accession>A0ABW5WZ78</accession>
<keyword evidence="2" id="KW-1185">Reference proteome</keyword>
<dbReference type="EC" id="3.4.-.-" evidence="1"/>
<protein>
    <submittedName>
        <fullName evidence="1">Alpha/beta hydrolase family protein</fullName>
        <ecNumber evidence="1">3.4.-.-</ecNumber>
    </submittedName>
</protein>
<dbReference type="PANTHER" id="PTHR42886:SF29">
    <property type="entry name" value="PUMMELIG, ISOFORM A"/>
    <property type="match status" value="1"/>
</dbReference>
<dbReference type="SUPFAM" id="SSF53474">
    <property type="entry name" value="alpha/beta-Hydrolases"/>
    <property type="match status" value="1"/>
</dbReference>
<dbReference type="Gene3D" id="3.40.50.1820">
    <property type="entry name" value="alpha/beta hydrolase"/>
    <property type="match status" value="1"/>
</dbReference>
<evidence type="ECO:0000313" key="1">
    <source>
        <dbReference type="EMBL" id="MFD2832130.1"/>
    </source>
</evidence>
<dbReference type="Proteomes" id="UP001597438">
    <property type="component" value="Unassembled WGS sequence"/>
</dbReference>
<keyword evidence="1" id="KW-0378">Hydrolase</keyword>